<dbReference type="Proteomes" id="UP000326241">
    <property type="component" value="Unassembled WGS sequence"/>
</dbReference>
<name>A0A5E6WW00_PSEFL</name>
<evidence type="ECO:0000313" key="2">
    <source>
        <dbReference type="Proteomes" id="UP000326241"/>
    </source>
</evidence>
<evidence type="ECO:0000313" key="1">
    <source>
        <dbReference type="EMBL" id="VVN33372.1"/>
    </source>
</evidence>
<sequence length="247" mass="28107">MFLRHVEPHTWTLDRRAAGNHDFDQSIASDLVDVARPTLGTFVNIRDLIRGEKIDTPAWSYGLLVVGVAVLCFLGRVQFVDGEQCSLEVRTLELYDQRRLNEQEHVRATFRCAGTQRHQRFEGGFIELLGVVHQQIDFLTGQCELHHLIQNRANFGLSDVQCLRHLAQHASSIAGATGGNHHALYRLLVGAGDQRLTQQRLAAALRASDHQQQLAITRQMMQLTQHRFALGREELEARYAWRERVVT</sequence>
<dbReference type="AlphaFoldDB" id="A0A5E6WW00"/>
<gene>
    <name evidence="1" type="ORF">PS624_04962</name>
</gene>
<organism evidence="1 2">
    <name type="scientific">Pseudomonas fluorescens</name>
    <dbReference type="NCBI Taxonomy" id="294"/>
    <lineage>
        <taxon>Bacteria</taxon>
        <taxon>Pseudomonadati</taxon>
        <taxon>Pseudomonadota</taxon>
        <taxon>Gammaproteobacteria</taxon>
        <taxon>Pseudomonadales</taxon>
        <taxon>Pseudomonadaceae</taxon>
        <taxon>Pseudomonas</taxon>
    </lineage>
</organism>
<protein>
    <submittedName>
        <fullName evidence="1">Uncharacterized protein</fullName>
    </submittedName>
</protein>
<proteinExistence type="predicted"/>
<dbReference type="EMBL" id="CABVGZ010000074">
    <property type="protein sequence ID" value="VVN33372.1"/>
    <property type="molecule type" value="Genomic_DNA"/>
</dbReference>
<reference evidence="1 2" key="1">
    <citation type="submission" date="2019-09" db="EMBL/GenBank/DDBJ databases">
        <authorList>
            <person name="Chandra G."/>
            <person name="Truman W A."/>
        </authorList>
    </citation>
    <scope>NUCLEOTIDE SEQUENCE [LARGE SCALE GENOMIC DNA]</scope>
    <source>
        <strain evidence="1">PS624</strain>
    </source>
</reference>
<accession>A0A5E6WW00</accession>